<evidence type="ECO:0000313" key="2">
    <source>
        <dbReference type="Proteomes" id="UP001500392"/>
    </source>
</evidence>
<dbReference type="RefSeq" id="WP_344937456.1">
    <property type="nucleotide sequence ID" value="NZ_BAABDM010000006.1"/>
</dbReference>
<keyword evidence="2" id="KW-1185">Reference proteome</keyword>
<reference evidence="2" key="1">
    <citation type="journal article" date="2019" name="Int. J. Syst. Evol. Microbiol.">
        <title>The Global Catalogue of Microorganisms (GCM) 10K type strain sequencing project: providing services to taxonomists for standard genome sequencing and annotation.</title>
        <authorList>
            <consortium name="The Broad Institute Genomics Platform"/>
            <consortium name="The Broad Institute Genome Sequencing Center for Infectious Disease"/>
            <person name="Wu L."/>
            <person name="Ma J."/>
        </authorList>
    </citation>
    <scope>NUCLEOTIDE SEQUENCE [LARGE SCALE GENOMIC DNA]</scope>
    <source>
        <strain evidence="2">JCM 17304</strain>
    </source>
</reference>
<accession>A0ABP7X0T8</accession>
<dbReference type="EMBL" id="BAABDM010000006">
    <property type="protein sequence ID" value="GAA4101858.1"/>
    <property type="molecule type" value="Genomic_DNA"/>
</dbReference>
<dbReference type="Proteomes" id="UP001500392">
    <property type="component" value="Unassembled WGS sequence"/>
</dbReference>
<gene>
    <name evidence="1" type="ORF">GCM10022414_29400</name>
</gene>
<comment type="caution">
    <text evidence="1">The sequence shown here is derived from an EMBL/GenBank/DDBJ whole genome shotgun (WGS) entry which is preliminary data.</text>
</comment>
<sequence>MSAEATRDNWSETWVGFAEGVDRYFSKEETPPDYTNESYVKVQLKQTWEERGGIQTDVRVKAKFDLPNTQRKMKVFFSSDEESENSLEERVRSNSTGERFSRKESVSGLEITPDSEWHKWKRSARIGVKLRAPLVGFGRYRLRRSFDNWGEWTPEFLQEIWYFSDRGWGESSEFELSRPLGERSSLRYWTVLEFEDQYDYFENVHVFSLAQGLSDRSGVEYRGGLVFSNEFQAQLTAYFTGVSYTYKLYEEWVFVTASPEVFFPKIDGWNAEASFTIKLDVYFSH</sequence>
<name>A0ABP7X0T8_9GAMM</name>
<evidence type="ECO:0000313" key="1">
    <source>
        <dbReference type="EMBL" id="GAA4101858.1"/>
    </source>
</evidence>
<protein>
    <recommendedName>
        <fullName evidence="3">Alginate export domain-containing protein</fullName>
    </recommendedName>
</protein>
<evidence type="ECO:0008006" key="3">
    <source>
        <dbReference type="Google" id="ProtNLM"/>
    </source>
</evidence>
<proteinExistence type="predicted"/>
<organism evidence="1 2">
    <name type="scientific">Zhongshania borealis</name>
    <dbReference type="NCBI Taxonomy" id="889488"/>
    <lineage>
        <taxon>Bacteria</taxon>
        <taxon>Pseudomonadati</taxon>
        <taxon>Pseudomonadota</taxon>
        <taxon>Gammaproteobacteria</taxon>
        <taxon>Cellvibrionales</taxon>
        <taxon>Spongiibacteraceae</taxon>
        <taxon>Zhongshania</taxon>
    </lineage>
</organism>